<evidence type="ECO:0000313" key="2">
    <source>
        <dbReference type="EMBL" id="AHN97845.1"/>
    </source>
</evidence>
<dbReference type="PANTHER" id="PTHR43798:SF29">
    <property type="entry name" value="AB HYDROLASE-1 DOMAIN-CONTAINING PROTEIN"/>
    <property type="match status" value="1"/>
</dbReference>
<protein>
    <submittedName>
        <fullName evidence="2">Alpha/beta hydrolase</fullName>
    </submittedName>
</protein>
<dbReference type="InterPro" id="IPR000639">
    <property type="entry name" value="Epox_hydrolase-like"/>
</dbReference>
<reference evidence="2" key="1">
    <citation type="submission" date="2013-10" db="EMBL/GenBank/DDBJ databases">
        <title>Functional metagenomics reveals novel beta-galactosidases not predictable from gene sequences.</title>
        <authorList>
            <person name="Cheng J."/>
            <person name="Engel K."/>
            <person name="Romantsov T."/>
            <person name="Neufeld J.D."/>
            <person name="Rose D.R."/>
            <person name="Charles T.C."/>
        </authorList>
    </citation>
    <scope>NUCLEOTIDE SEQUENCE</scope>
</reference>
<dbReference type="InterPro" id="IPR050266">
    <property type="entry name" value="AB_hydrolase_sf"/>
</dbReference>
<accession>X2LBH0</accession>
<dbReference type="EMBL" id="KF796602">
    <property type="protein sequence ID" value="AHN97845.1"/>
    <property type="molecule type" value="Genomic_DNA"/>
</dbReference>
<dbReference type="InterPro" id="IPR000073">
    <property type="entry name" value="AB_hydrolase_1"/>
</dbReference>
<keyword evidence="2" id="KW-0378">Hydrolase</keyword>
<dbReference type="PRINTS" id="PR00412">
    <property type="entry name" value="EPOXHYDRLASE"/>
</dbReference>
<dbReference type="InterPro" id="IPR029058">
    <property type="entry name" value="AB_hydrolase_fold"/>
</dbReference>
<sequence>MWEPQLALADAGWRVIAPHLRGTNGQPEAAAPTMDDFAADVIDLLDALHIEDAVVGGLSMGGYATFALFRHAPRYFRGIVLADTRPQADTPEAIEGRKRLLAVLRQKGPAAVADEMLPKLLGETTRRERPDIVARVGDLIRSNPADAIAGGISALMSRPDSTPILSAIHCPTLIMVGEEDTLTPPALSHDMQHAIGGAELVVVPAAGHLSSIEQPEAFNAALAQFLEHRV</sequence>
<organism evidence="2">
    <name type="scientific">uncultured bacterium lac121</name>
    <dbReference type="NCBI Taxonomy" id="1447236"/>
    <lineage>
        <taxon>Bacteria</taxon>
        <taxon>environmental samples</taxon>
    </lineage>
</organism>
<dbReference type="Pfam" id="PF12697">
    <property type="entry name" value="Abhydrolase_6"/>
    <property type="match status" value="1"/>
</dbReference>
<dbReference type="AlphaFoldDB" id="X2LBH0"/>
<feature type="domain" description="AB hydrolase-1" evidence="1">
    <location>
        <begin position="2"/>
        <end position="221"/>
    </location>
</feature>
<evidence type="ECO:0000259" key="1">
    <source>
        <dbReference type="Pfam" id="PF12697"/>
    </source>
</evidence>
<dbReference type="Gene3D" id="3.40.50.1820">
    <property type="entry name" value="alpha/beta hydrolase"/>
    <property type="match status" value="1"/>
</dbReference>
<name>X2LBH0_9BACT</name>
<dbReference type="GO" id="GO:0016787">
    <property type="term" value="F:hydrolase activity"/>
    <property type="evidence" value="ECO:0007669"/>
    <property type="project" value="UniProtKB-KW"/>
</dbReference>
<dbReference type="PANTHER" id="PTHR43798">
    <property type="entry name" value="MONOACYLGLYCEROL LIPASE"/>
    <property type="match status" value="1"/>
</dbReference>
<proteinExistence type="predicted"/>
<dbReference type="SUPFAM" id="SSF53474">
    <property type="entry name" value="alpha/beta-Hydrolases"/>
    <property type="match status" value="1"/>
</dbReference>